<gene>
    <name evidence="1" type="ORF">PSYICH_LOCUS6522</name>
</gene>
<dbReference type="AlphaFoldDB" id="A0A9P0GE80"/>
<evidence type="ECO:0000313" key="2">
    <source>
        <dbReference type="Proteomes" id="UP001153636"/>
    </source>
</evidence>
<sequence>MRYVNIDFTRKCTIEESFMDFINTHEKTGDELSKGIEEKLIADKKDTTNIRGQSYDNYANMAARVHGAQINPKMQTFSDTVQQIYNFSVGSPFRWGLLKSKLKASLKGINDTSWSSSNANAVHALNSQLEKVVNILEEGNNGLTNMSIISIEKSTAINLNYDEIINIFAESKYKKVLF</sequence>
<dbReference type="OrthoDB" id="6759200at2759"/>
<dbReference type="PANTHER" id="PTHR45749:SF21">
    <property type="entry name" value="DUF4371 DOMAIN-CONTAINING PROTEIN"/>
    <property type="match status" value="1"/>
</dbReference>
<dbReference type="PANTHER" id="PTHR45749">
    <property type="match status" value="1"/>
</dbReference>
<organism evidence="1 2">
    <name type="scientific">Psylliodes chrysocephalus</name>
    <dbReference type="NCBI Taxonomy" id="3402493"/>
    <lineage>
        <taxon>Eukaryota</taxon>
        <taxon>Metazoa</taxon>
        <taxon>Ecdysozoa</taxon>
        <taxon>Arthropoda</taxon>
        <taxon>Hexapoda</taxon>
        <taxon>Insecta</taxon>
        <taxon>Pterygota</taxon>
        <taxon>Neoptera</taxon>
        <taxon>Endopterygota</taxon>
        <taxon>Coleoptera</taxon>
        <taxon>Polyphaga</taxon>
        <taxon>Cucujiformia</taxon>
        <taxon>Chrysomeloidea</taxon>
        <taxon>Chrysomelidae</taxon>
        <taxon>Galerucinae</taxon>
        <taxon>Alticini</taxon>
        <taxon>Psylliodes</taxon>
    </lineage>
</organism>
<proteinExistence type="predicted"/>
<accession>A0A9P0GE80</accession>
<dbReference type="Proteomes" id="UP001153636">
    <property type="component" value="Chromosome 2"/>
</dbReference>
<keyword evidence="2" id="KW-1185">Reference proteome</keyword>
<name>A0A9P0GE80_9CUCU</name>
<protein>
    <submittedName>
        <fullName evidence="1">Uncharacterized protein</fullName>
    </submittedName>
</protein>
<reference evidence="1" key="1">
    <citation type="submission" date="2022-01" db="EMBL/GenBank/DDBJ databases">
        <authorList>
            <person name="King R."/>
        </authorList>
    </citation>
    <scope>NUCLEOTIDE SEQUENCE</scope>
</reference>
<dbReference type="EMBL" id="OV651814">
    <property type="protein sequence ID" value="CAH1106580.1"/>
    <property type="molecule type" value="Genomic_DNA"/>
</dbReference>
<evidence type="ECO:0000313" key="1">
    <source>
        <dbReference type="EMBL" id="CAH1106580.1"/>
    </source>
</evidence>